<name>A0ABT7PQX1_9BACT</name>
<comment type="similarity">
    <text evidence="7">Belongs to the glycosyltransferase group 1 family.</text>
</comment>
<dbReference type="Gene3D" id="3.40.50.11720">
    <property type="entry name" value="3-Deoxy-D-manno-octulosonic-acid transferase, N-terminal domain"/>
    <property type="match status" value="1"/>
</dbReference>
<evidence type="ECO:0000256" key="5">
    <source>
        <dbReference type="ARBA" id="ARBA00031445"/>
    </source>
</evidence>
<dbReference type="Proteomes" id="UP001239462">
    <property type="component" value="Unassembled WGS sequence"/>
</dbReference>
<evidence type="ECO:0000256" key="4">
    <source>
        <dbReference type="ARBA" id="ARBA00022679"/>
    </source>
</evidence>
<comment type="pathway">
    <text evidence="1 7">Bacterial outer membrane biogenesis; LPS core biosynthesis.</text>
</comment>
<dbReference type="EC" id="2.4.99.12" evidence="2 7"/>
<protein>
    <recommendedName>
        <fullName evidence="3 7">3-deoxy-D-manno-octulosonic acid transferase</fullName>
        <shortName evidence="7">Kdo transferase</shortName>
        <ecNumber evidence="2 7">2.4.99.12</ecNumber>
    </recommendedName>
    <alternativeName>
        <fullName evidence="5 7">Lipid IV(A) 3-deoxy-D-manno-octulosonic acid transferase</fullName>
    </alternativeName>
</protein>
<dbReference type="Pfam" id="PF04413">
    <property type="entry name" value="Glycos_transf_N"/>
    <property type="match status" value="1"/>
</dbReference>
<dbReference type="SUPFAM" id="SSF53756">
    <property type="entry name" value="UDP-Glycosyltransferase/glycogen phosphorylase"/>
    <property type="match status" value="1"/>
</dbReference>
<keyword evidence="7" id="KW-0472">Membrane</keyword>
<dbReference type="InterPro" id="IPR038107">
    <property type="entry name" value="Glycos_transf_N_sf"/>
</dbReference>
<feature type="domain" description="3-deoxy-D-manno-octulosonic-acid transferase N-terminal" evidence="8">
    <location>
        <begin position="70"/>
        <end position="234"/>
    </location>
</feature>
<evidence type="ECO:0000259" key="8">
    <source>
        <dbReference type="Pfam" id="PF04413"/>
    </source>
</evidence>
<accession>A0ABT7PQX1</accession>
<reference evidence="9 10" key="1">
    <citation type="submission" date="2023-06" db="EMBL/GenBank/DDBJ databases">
        <title>Roseiconus lacunae JC819 isolated from Gulf of Mannar region, Tamil Nadu.</title>
        <authorList>
            <person name="Pk S."/>
            <person name="Ch S."/>
            <person name="Ch V.R."/>
        </authorList>
    </citation>
    <scope>NUCLEOTIDE SEQUENCE [LARGE SCALE GENOMIC DNA]</scope>
    <source>
        <strain evidence="9 10">JC819</strain>
    </source>
</reference>
<comment type="catalytic activity">
    <reaction evidence="6 7">
        <text>lipid IVA (E. coli) + CMP-3-deoxy-beta-D-manno-octulosonate = alpha-Kdo-(2-&gt;6)-lipid IVA (E. coli) + CMP + H(+)</text>
        <dbReference type="Rhea" id="RHEA:28066"/>
        <dbReference type="ChEBI" id="CHEBI:15378"/>
        <dbReference type="ChEBI" id="CHEBI:58603"/>
        <dbReference type="ChEBI" id="CHEBI:60364"/>
        <dbReference type="ChEBI" id="CHEBI:60377"/>
        <dbReference type="ChEBI" id="CHEBI:85987"/>
        <dbReference type="EC" id="2.4.99.12"/>
    </reaction>
</comment>
<evidence type="ECO:0000313" key="10">
    <source>
        <dbReference type="Proteomes" id="UP001239462"/>
    </source>
</evidence>
<evidence type="ECO:0000256" key="1">
    <source>
        <dbReference type="ARBA" id="ARBA00004713"/>
    </source>
</evidence>
<evidence type="ECO:0000256" key="2">
    <source>
        <dbReference type="ARBA" id="ARBA00012621"/>
    </source>
</evidence>
<keyword evidence="4 7" id="KW-0808">Transferase</keyword>
<gene>
    <name evidence="9" type="ORF">QTN89_25885</name>
</gene>
<evidence type="ECO:0000256" key="7">
    <source>
        <dbReference type="RuleBase" id="RU365103"/>
    </source>
</evidence>
<keyword evidence="7" id="KW-1003">Cell membrane</keyword>
<evidence type="ECO:0000313" key="9">
    <source>
        <dbReference type="EMBL" id="MDM4018910.1"/>
    </source>
</evidence>
<dbReference type="RefSeq" id="WP_289166921.1">
    <property type="nucleotide sequence ID" value="NZ_JASZZN010000028.1"/>
</dbReference>
<comment type="subcellular location">
    <subcellularLocation>
        <location evidence="7">Cell membrane</location>
    </subcellularLocation>
</comment>
<sequence>MFANFIYLTCLVIASPWIVYRMICHGRYRRGRCEKFFGLSPRRALRMRQRLKSQSTVKQVFVEQHGGELQRTPKPIWIHAVSVGEVNLIGKLVETLRRQHPHSPIVVSTSTDTGYDLACQKFGSDAVFFCPLDFSWAVDRTLRNLDPVLLVLVELELWPNLIKRTRRRGVDVAVINGRLSRRSAEGYQRLSGITRPIFAGLTRVGCQDKVTAERFVDCGTGPSRLLVTGSMKFDNAPDSRDNVDVQSRLDWAGVAAWHRVWVVGSTQDGEEAMALSIYRRLVQSFPELRLVLVPRHQERFDEVAGLIDEFNFRCRRRSHQLEQESTDVARVWTSDEVILVDTIGELRHWWGVGQLATVGGSFGDRGGQNMLEPAGYGNAVSFGPNTRNFAEIAGRLLDATAAVRCSDEADLESFVRRCLNDEPAANQLGRAAKMVVESHRGATSNTLEMLASLLPVRPNRQSNRAA</sequence>
<evidence type="ECO:0000256" key="6">
    <source>
        <dbReference type="ARBA" id="ARBA00049183"/>
    </source>
</evidence>
<dbReference type="Gene3D" id="3.40.50.2000">
    <property type="entry name" value="Glycogen Phosphorylase B"/>
    <property type="match status" value="1"/>
</dbReference>
<dbReference type="GO" id="GO:0043842">
    <property type="term" value="F:Kdo transferase activity"/>
    <property type="evidence" value="ECO:0007669"/>
    <property type="project" value="UniProtKB-EC"/>
</dbReference>
<keyword evidence="10" id="KW-1185">Reference proteome</keyword>
<dbReference type="PANTHER" id="PTHR42755:SF1">
    <property type="entry name" value="3-DEOXY-D-MANNO-OCTULOSONIC ACID TRANSFERASE, MITOCHONDRIAL-RELATED"/>
    <property type="match status" value="1"/>
</dbReference>
<proteinExistence type="inferred from homology"/>
<dbReference type="PANTHER" id="PTHR42755">
    <property type="entry name" value="3-DEOXY-MANNO-OCTULOSONATE CYTIDYLYLTRANSFERASE"/>
    <property type="match status" value="1"/>
</dbReference>
<dbReference type="InterPro" id="IPR039901">
    <property type="entry name" value="Kdotransferase"/>
</dbReference>
<keyword evidence="9" id="KW-0328">Glycosyltransferase</keyword>
<comment type="function">
    <text evidence="7">Involved in lipopolysaccharide (LPS) biosynthesis. Catalyzes the transfer of 3-deoxy-D-manno-octulosonate (Kdo) residue(s) from CMP-Kdo to lipid IV(A), the tetraacyldisaccharide-1,4'-bisphosphate precursor of lipid A.</text>
</comment>
<dbReference type="EMBL" id="JASZZN010000028">
    <property type="protein sequence ID" value="MDM4018910.1"/>
    <property type="molecule type" value="Genomic_DNA"/>
</dbReference>
<evidence type="ECO:0000256" key="3">
    <source>
        <dbReference type="ARBA" id="ARBA00019077"/>
    </source>
</evidence>
<dbReference type="InterPro" id="IPR007507">
    <property type="entry name" value="Glycos_transf_N"/>
</dbReference>
<comment type="caution">
    <text evidence="9">The sequence shown here is derived from an EMBL/GenBank/DDBJ whole genome shotgun (WGS) entry which is preliminary data.</text>
</comment>
<organism evidence="9 10">
    <name type="scientific">Roseiconus lacunae</name>
    <dbReference type="NCBI Taxonomy" id="2605694"/>
    <lineage>
        <taxon>Bacteria</taxon>
        <taxon>Pseudomonadati</taxon>
        <taxon>Planctomycetota</taxon>
        <taxon>Planctomycetia</taxon>
        <taxon>Pirellulales</taxon>
        <taxon>Pirellulaceae</taxon>
        <taxon>Roseiconus</taxon>
    </lineage>
</organism>
<keyword evidence="7" id="KW-0448">Lipopolysaccharide biosynthesis</keyword>